<gene>
    <name evidence="12" type="ORF">DFP98_11422</name>
</gene>
<dbReference type="InterPro" id="IPR050482">
    <property type="entry name" value="Sensor_HK_TwoCompSys"/>
</dbReference>
<name>A0A3D9JQ48_9BACL</name>
<feature type="transmembrane region" description="Helical" evidence="10">
    <location>
        <begin position="341"/>
        <end position="363"/>
    </location>
</feature>
<feature type="transmembrane region" description="Helical" evidence="10">
    <location>
        <begin position="269"/>
        <end position="294"/>
    </location>
</feature>
<dbReference type="OrthoDB" id="9809348at2"/>
<feature type="transmembrane region" description="Helical" evidence="10">
    <location>
        <begin position="383"/>
        <end position="404"/>
    </location>
</feature>
<evidence type="ECO:0000256" key="10">
    <source>
        <dbReference type="SAM" id="Phobius"/>
    </source>
</evidence>
<evidence type="ECO:0000256" key="2">
    <source>
        <dbReference type="ARBA" id="ARBA00012438"/>
    </source>
</evidence>
<proteinExistence type="predicted"/>
<dbReference type="EC" id="2.7.13.3" evidence="2"/>
<evidence type="ECO:0000256" key="9">
    <source>
        <dbReference type="SAM" id="Coils"/>
    </source>
</evidence>
<feature type="transmembrane region" description="Helical" evidence="10">
    <location>
        <begin position="238"/>
        <end position="257"/>
    </location>
</feature>
<evidence type="ECO:0000313" key="12">
    <source>
        <dbReference type="EMBL" id="RED75667.1"/>
    </source>
</evidence>
<keyword evidence="6 12" id="KW-0418">Kinase</keyword>
<dbReference type="Pfam" id="PF07730">
    <property type="entry name" value="HisKA_3"/>
    <property type="match status" value="1"/>
</dbReference>
<keyword evidence="9" id="KW-0175">Coiled coil</keyword>
<dbReference type="Gene3D" id="1.20.5.1930">
    <property type="match status" value="1"/>
</dbReference>
<feature type="domain" description="Signal transduction histidine kinase subgroup 3 dimerisation and phosphoacceptor" evidence="11">
    <location>
        <begin position="469"/>
        <end position="532"/>
    </location>
</feature>
<keyword evidence="8" id="KW-0902">Two-component regulatory system</keyword>
<keyword evidence="13" id="KW-1185">Reference proteome</keyword>
<dbReference type="AlphaFoldDB" id="A0A3D9JQ48"/>
<feature type="transmembrane region" description="Helical" evidence="10">
    <location>
        <begin position="300"/>
        <end position="320"/>
    </location>
</feature>
<keyword evidence="7" id="KW-0067">ATP-binding</keyword>
<evidence type="ECO:0000259" key="11">
    <source>
        <dbReference type="Pfam" id="PF07730"/>
    </source>
</evidence>
<dbReference type="RefSeq" id="WP_116061987.1">
    <property type="nucleotide sequence ID" value="NZ_QRDZ01000014.1"/>
</dbReference>
<dbReference type="EMBL" id="QRDZ01000014">
    <property type="protein sequence ID" value="RED75667.1"/>
    <property type="molecule type" value="Genomic_DNA"/>
</dbReference>
<keyword evidence="5" id="KW-0547">Nucleotide-binding</keyword>
<keyword evidence="10" id="KW-1133">Transmembrane helix</keyword>
<evidence type="ECO:0000313" key="13">
    <source>
        <dbReference type="Proteomes" id="UP000256977"/>
    </source>
</evidence>
<evidence type="ECO:0000256" key="3">
    <source>
        <dbReference type="ARBA" id="ARBA00022553"/>
    </source>
</evidence>
<sequence length="670" mass="76395">MRTERRSLLVWCFVCAIVFCTFLPSLLLEPNSRMDHQRERFASLVERLEIGFGPERPKGNEWRPFDEVEAKGLLKGYKGTVWLQRSLPKLAWRSPYLFLTRMDRFEVFVNQDSVYRYNLEQARSRIHVMKIIHPIPIGQEDEGKTLLIRTEWNGAASLDEDMVLAGEPDQILYWLIRAELAFAIYAVLSLAVGFVGLSMFMRRKVPLYGWFALFCVSMGFSFLLSCRFMQWFAEMEQIYYWNELFIPLAIWACIGFYTSALNAGRKPIILIVHGLMALYCLLSVAAAILLPRLFLEARMYGNAAAAVVGFILVAYALNYYKLWKLPLDNGVSSVAERRERLWLMRGNSTFTVCATVSLIFYTMPDLLTEWLNAHAYGFKVIEGLLPNALFLFIICMSMVIVSRVRKVHQQAERSAEELLAKNKELEHFHRNLERLVQTRTSELEQANRSLALTLREKAETLAEKSVLEERNRIAYEMHDVVGHTLTAVIVQIEATKTLADRDSRLAVEKLDLLSELVRKGLDDIRKAVRMMKVDDEHPRLSLEASLRELIQYTEDTMDIRVQTEIALPSDLTLGALTKRVLYHALQEGLTNAARHGKCTSARFTIRGSEHTLHFRLMNDGEPFGSAVPGFGLSSIVERVELLGGEVFIGSSADPEGNPAGCELLIHLPLN</sequence>
<protein>
    <recommendedName>
        <fullName evidence="2">histidine kinase</fullName>
        <ecNumber evidence="2">2.7.13.3</ecNumber>
    </recommendedName>
</protein>
<dbReference type="PANTHER" id="PTHR24421">
    <property type="entry name" value="NITRATE/NITRITE SENSOR PROTEIN NARX-RELATED"/>
    <property type="match status" value="1"/>
</dbReference>
<keyword evidence="4" id="KW-0808">Transferase</keyword>
<dbReference type="PANTHER" id="PTHR24421:SF10">
    <property type="entry name" value="NITRATE_NITRITE SENSOR PROTEIN NARQ"/>
    <property type="match status" value="1"/>
</dbReference>
<feature type="transmembrane region" description="Helical" evidence="10">
    <location>
        <begin position="207"/>
        <end position="232"/>
    </location>
</feature>
<dbReference type="CDD" id="cd16917">
    <property type="entry name" value="HATPase_UhpB-NarQ-NarX-like"/>
    <property type="match status" value="1"/>
</dbReference>
<dbReference type="GO" id="GO:0016020">
    <property type="term" value="C:membrane"/>
    <property type="evidence" value="ECO:0007669"/>
    <property type="project" value="InterPro"/>
</dbReference>
<dbReference type="GO" id="GO:0046983">
    <property type="term" value="F:protein dimerization activity"/>
    <property type="evidence" value="ECO:0007669"/>
    <property type="project" value="InterPro"/>
</dbReference>
<evidence type="ECO:0000256" key="4">
    <source>
        <dbReference type="ARBA" id="ARBA00022679"/>
    </source>
</evidence>
<organism evidence="12 13">
    <name type="scientific">Cohnella phaseoli</name>
    <dbReference type="NCBI Taxonomy" id="456490"/>
    <lineage>
        <taxon>Bacteria</taxon>
        <taxon>Bacillati</taxon>
        <taxon>Bacillota</taxon>
        <taxon>Bacilli</taxon>
        <taxon>Bacillales</taxon>
        <taxon>Paenibacillaceae</taxon>
        <taxon>Cohnella</taxon>
    </lineage>
</organism>
<keyword evidence="10" id="KW-0812">Transmembrane</keyword>
<evidence type="ECO:0000256" key="7">
    <source>
        <dbReference type="ARBA" id="ARBA00022840"/>
    </source>
</evidence>
<dbReference type="GO" id="GO:0000155">
    <property type="term" value="F:phosphorelay sensor kinase activity"/>
    <property type="evidence" value="ECO:0007669"/>
    <property type="project" value="InterPro"/>
</dbReference>
<reference evidence="12 13" key="1">
    <citation type="submission" date="2018-07" db="EMBL/GenBank/DDBJ databases">
        <title>Genomic Encyclopedia of Type Strains, Phase III (KMG-III): the genomes of soil and plant-associated and newly described type strains.</title>
        <authorList>
            <person name="Whitman W."/>
        </authorList>
    </citation>
    <scope>NUCLEOTIDE SEQUENCE [LARGE SCALE GENOMIC DNA]</scope>
    <source>
        <strain evidence="12 13">CECT 7287</strain>
    </source>
</reference>
<accession>A0A3D9JQ48</accession>
<feature type="coiled-coil region" evidence="9">
    <location>
        <begin position="401"/>
        <end position="463"/>
    </location>
</feature>
<evidence type="ECO:0000256" key="1">
    <source>
        <dbReference type="ARBA" id="ARBA00000085"/>
    </source>
</evidence>
<dbReference type="Proteomes" id="UP000256977">
    <property type="component" value="Unassembled WGS sequence"/>
</dbReference>
<feature type="transmembrane region" description="Helical" evidence="10">
    <location>
        <begin position="180"/>
        <end position="200"/>
    </location>
</feature>
<evidence type="ECO:0000256" key="5">
    <source>
        <dbReference type="ARBA" id="ARBA00022741"/>
    </source>
</evidence>
<comment type="caution">
    <text evidence="12">The sequence shown here is derived from an EMBL/GenBank/DDBJ whole genome shotgun (WGS) entry which is preliminary data.</text>
</comment>
<keyword evidence="10" id="KW-0472">Membrane</keyword>
<evidence type="ECO:0000256" key="6">
    <source>
        <dbReference type="ARBA" id="ARBA00022777"/>
    </source>
</evidence>
<evidence type="ECO:0000256" key="8">
    <source>
        <dbReference type="ARBA" id="ARBA00023012"/>
    </source>
</evidence>
<dbReference type="GO" id="GO:0005524">
    <property type="term" value="F:ATP binding"/>
    <property type="evidence" value="ECO:0007669"/>
    <property type="project" value="UniProtKB-KW"/>
</dbReference>
<dbReference type="SUPFAM" id="SSF55874">
    <property type="entry name" value="ATPase domain of HSP90 chaperone/DNA topoisomerase II/histidine kinase"/>
    <property type="match status" value="1"/>
</dbReference>
<dbReference type="Gene3D" id="3.30.565.10">
    <property type="entry name" value="Histidine kinase-like ATPase, C-terminal domain"/>
    <property type="match status" value="1"/>
</dbReference>
<keyword evidence="3" id="KW-0597">Phosphoprotein</keyword>
<dbReference type="InterPro" id="IPR011712">
    <property type="entry name" value="Sig_transdc_His_kin_sub3_dim/P"/>
</dbReference>
<dbReference type="InterPro" id="IPR036890">
    <property type="entry name" value="HATPase_C_sf"/>
</dbReference>
<comment type="catalytic activity">
    <reaction evidence="1">
        <text>ATP + protein L-histidine = ADP + protein N-phospho-L-histidine.</text>
        <dbReference type="EC" id="2.7.13.3"/>
    </reaction>
</comment>